<organism evidence="1 2">
    <name type="scientific">Bifidobacterium criceti</name>
    <dbReference type="NCBI Taxonomy" id="1960969"/>
    <lineage>
        <taxon>Bacteria</taxon>
        <taxon>Bacillati</taxon>
        <taxon>Actinomycetota</taxon>
        <taxon>Actinomycetes</taxon>
        <taxon>Bifidobacteriales</taxon>
        <taxon>Bifidobacteriaceae</taxon>
        <taxon>Bifidobacterium</taxon>
    </lineage>
</organism>
<evidence type="ECO:0000313" key="2">
    <source>
        <dbReference type="Proteomes" id="UP000218399"/>
    </source>
</evidence>
<gene>
    <name evidence="1" type="ORF">B1526_0985</name>
</gene>
<reference evidence="1 2" key="1">
    <citation type="journal article" date="2017" name="ISME J.">
        <title>Unveiling bifidobacterial biogeography across the mammalian branch of the tree of life.</title>
        <authorList>
            <person name="Milani C."/>
            <person name="Mangifesta M."/>
            <person name="Mancabelli L."/>
            <person name="Lugli G.A."/>
            <person name="James K."/>
            <person name="Duranti S."/>
            <person name="Turroni F."/>
            <person name="Ferrario C."/>
            <person name="Ossiprandi M.C."/>
            <person name="van Sinderen D."/>
            <person name="Ventura M."/>
        </authorList>
    </citation>
    <scope>NUCLEOTIDE SEQUENCE [LARGE SCALE GENOMIC DNA]</scope>
    <source>
        <strain evidence="2">Ham19E</strain>
    </source>
</reference>
<dbReference type="EMBL" id="MVOH01000010">
    <property type="protein sequence ID" value="PAU67748.1"/>
    <property type="molecule type" value="Genomic_DNA"/>
</dbReference>
<evidence type="ECO:0008006" key="3">
    <source>
        <dbReference type="Google" id="ProtNLM"/>
    </source>
</evidence>
<dbReference type="Proteomes" id="UP000218399">
    <property type="component" value="Unassembled WGS sequence"/>
</dbReference>
<dbReference type="AlphaFoldDB" id="A0A2A2EFS2"/>
<dbReference type="InterPro" id="IPR011335">
    <property type="entry name" value="Restrct_endonuc-II-like"/>
</dbReference>
<evidence type="ECO:0000313" key="1">
    <source>
        <dbReference type="EMBL" id="PAU67748.1"/>
    </source>
</evidence>
<sequence length="292" mass="33545">MTESLLWNDLSNTQTAMIARCAERQQALRVRPTFCRVTALGLLAVECPKITTMAEHHRIQGMHDVMWSGYVQRTVIAGKVMCTTAECTWVMMAPLLSDAELVVLGDNMMRRDPQLKRTTKDQMEQYLDFLTEWAREQEGGKRIKGLARCKRLCTLPAEDTDSSMETRLRLVLMVYGLGEPVVNLKVVDPDTGAVMYLDLSYPGVRIAIEYEGAHHAVRWANDAQRRRRLEYMGWEVIQMTAADMGTVERQRALAMLVAERIGVRIGRKVRICERMAVRDLTDGRRMRKHRDW</sequence>
<protein>
    <recommendedName>
        <fullName evidence="3">DUF559 domain-containing protein</fullName>
    </recommendedName>
</protein>
<accession>A0A2A2EFS2</accession>
<dbReference type="SUPFAM" id="SSF52980">
    <property type="entry name" value="Restriction endonuclease-like"/>
    <property type="match status" value="1"/>
</dbReference>
<proteinExistence type="predicted"/>
<comment type="caution">
    <text evidence="1">The sequence shown here is derived from an EMBL/GenBank/DDBJ whole genome shotgun (WGS) entry which is preliminary data.</text>
</comment>
<name>A0A2A2EFS2_9BIFI</name>
<keyword evidence="2" id="KW-1185">Reference proteome</keyword>